<gene>
    <name evidence="1" type="ORF">TRFO_31113</name>
</gene>
<sequence length="262" mass="29731">MLENPFDEDWEYFGFEGPPSPGLDYSWIQVQTNLIFLGFEKVISDCTLFYSSRKANIFLIQTSDKWEEIWNIKELTIATFSNNGSILIASITDRCIHISGVAMSFINLLIRTQKLPPDCLSSKPPIHRPMKIKVHMVSQTPDVPEEATTIESKDEIVAPVVSVTGSAISMSIQGKLEYQENKEILVSLDEENTWSVSFEEIAKVESTRIGKIFVVLTTNEGKRFEIGFNEVNATEANELINMIKKDIENRTIERNEDEGEEN</sequence>
<dbReference type="AlphaFoldDB" id="A0A1J4JS08"/>
<dbReference type="VEuPathDB" id="TrichDB:TRFO_31113"/>
<comment type="caution">
    <text evidence="1">The sequence shown here is derived from an EMBL/GenBank/DDBJ whole genome shotgun (WGS) entry which is preliminary data.</text>
</comment>
<evidence type="ECO:0000313" key="1">
    <source>
        <dbReference type="EMBL" id="OHT01927.1"/>
    </source>
</evidence>
<dbReference type="GeneID" id="94842444"/>
<accession>A0A1J4JS08</accession>
<protein>
    <submittedName>
        <fullName evidence="1">Uncharacterized protein</fullName>
    </submittedName>
</protein>
<dbReference type="Proteomes" id="UP000179807">
    <property type="component" value="Unassembled WGS sequence"/>
</dbReference>
<organism evidence="1 2">
    <name type="scientific">Tritrichomonas foetus</name>
    <dbReference type="NCBI Taxonomy" id="1144522"/>
    <lineage>
        <taxon>Eukaryota</taxon>
        <taxon>Metamonada</taxon>
        <taxon>Parabasalia</taxon>
        <taxon>Tritrichomonadida</taxon>
        <taxon>Tritrichomonadidae</taxon>
        <taxon>Tritrichomonas</taxon>
    </lineage>
</organism>
<keyword evidence="2" id="KW-1185">Reference proteome</keyword>
<dbReference type="EMBL" id="MLAK01000889">
    <property type="protein sequence ID" value="OHT01927.1"/>
    <property type="molecule type" value="Genomic_DNA"/>
</dbReference>
<dbReference type="RefSeq" id="XP_068355063.1">
    <property type="nucleotide sequence ID" value="XM_068507740.1"/>
</dbReference>
<reference evidence="1" key="1">
    <citation type="submission" date="2016-10" db="EMBL/GenBank/DDBJ databases">
        <authorList>
            <person name="Benchimol M."/>
            <person name="Almeida L.G."/>
            <person name="Vasconcelos A.T."/>
            <person name="Perreira-Neves A."/>
            <person name="Rosa I.A."/>
            <person name="Tasca T."/>
            <person name="Bogo M.R."/>
            <person name="de Souza W."/>
        </authorList>
    </citation>
    <scope>NUCLEOTIDE SEQUENCE [LARGE SCALE GENOMIC DNA]</scope>
    <source>
        <strain evidence="1">K</strain>
    </source>
</reference>
<evidence type="ECO:0000313" key="2">
    <source>
        <dbReference type="Proteomes" id="UP000179807"/>
    </source>
</evidence>
<dbReference type="OrthoDB" id="10563724at2759"/>
<proteinExistence type="predicted"/>
<name>A0A1J4JS08_9EUKA</name>